<keyword evidence="3" id="KW-1185">Reference proteome</keyword>
<feature type="transmembrane region" description="Helical" evidence="1">
    <location>
        <begin position="45"/>
        <end position="64"/>
    </location>
</feature>
<keyword evidence="1" id="KW-0812">Transmembrane</keyword>
<organism evidence="2 3">
    <name type="scientific">Roseobacter cerasinus</name>
    <dbReference type="NCBI Taxonomy" id="2602289"/>
    <lineage>
        <taxon>Bacteria</taxon>
        <taxon>Pseudomonadati</taxon>
        <taxon>Pseudomonadota</taxon>
        <taxon>Alphaproteobacteria</taxon>
        <taxon>Rhodobacterales</taxon>
        <taxon>Roseobacteraceae</taxon>
        <taxon>Roseobacter</taxon>
    </lineage>
</organism>
<evidence type="ECO:0000256" key="1">
    <source>
        <dbReference type="SAM" id="Phobius"/>
    </source>
</evidence>
<dbReference type="EMBL" id="BLIV01000002">
    <property type="protein sequence ID" value="GFE49255.1"/>
    <property type="molecule type" value="Genomic_DNA"/>
</dbReference>
<evidence type="ECO:0000313" key="2">
    <source>
        <dbReference type="EMBL" id="GFE49255.1"/>
    </source>
</evidence>
<accession>A0A640VQU7</accession>
<evidence type="ECO:0008006" key="4">
    <source>
        <dbReference type="Google" id="ProtNLM"/>
    </source>
</evidence>
<name>A0A640VQU7_9RHOB</name>
<dbReference type="AlphaFoldDB" id="A0A640VQU7"/>
<reference evidence="2 3" key="1">
    <citation type="submission" date="2019-12" db="EMBL/GenBank/DDBJ databases">
        <title>Roseobacter cerasinus sp. nov., isolated from seawater around aquaculture.</title>
        <authorList>
            <person name="Muramatsu S."/>
            <person name="Takabe Y."/>
            <person name="Mori K."/>
            <person name="Takaichi S."/>
            <person name="Hanada S."/>
        </authorList>
    </citation>
    <scope>NUCLEOTIDE SEQUENCE [LARGE SCALE GENOMIC DNA]</scope>
    <source>
        <strain evidence="2 3">AI77</strain>
    </source>
</reference>
<gene>
    <name evidence="2" type="ORF">So717_10080</name>
</gene>
<dbReference type="OrthoDB" id="7159403at2"/>
<dbReference type="Proteomes" id="UP000436522">
    <property type="component" value="Unassembled WGS sequence"/>
</dbReference>
<keyword evidence="1" id="KW-0472">Membrane</keyword>
<dbReference type="Pfam" id="PF11391">
    <property type="entry name" value="DUF2798"/>
    <property type="match status" value="1"/>
</dbReference>
<protein>
    <recommendedName>
        <fullName evidence="4">DUF2798 domain-containing protein</fullName>
    </recommendedName>
</protein>
<dbReference type="RefSeq" id="WP_159975136.1">
    <property type="nucleotide sequence ID" value="NZ_BLIV01000002.1"/>
</dbReference>
<sequence length="80" mass="8880">MIPARYQHVLFGLILSGLMSFVVSGIATARTVGWIDGFVGLWMSNWLPSWAVAFPTVLVVAPIARRLVARLVRPESQTQR</sequence>
<comment type="caution">
    <text evidence="2">The sequence shown here is derived from an EMBL/GenBank/DDBJ whole genome shotgun (WGS) entry which is preliminary data.</text>
</comment>
<evidence type="ECO:0000313" key="3">
    <source>
        <dbReference type="Proteomes" id="UP000436522"/>
    </source>
</evidence>
<dbReference type="InterPro" id="IPR021529">
    <property type="entry name" value="DUF2798"/>
</dbReference>
<keyword evidence="1" id="KW-1133">Transmembrane helix</keyword>
<proteinExistence type="predicted"/>